<protein>
    <submittedName>
        <fullName evidence="1">Uncharacterized protein</fullName>
    </submittedName>
</protein>
<name>A0A1Z8APX1_9FLAO</name>
<dbReference type="EMBL" id="MAAX01000160">
    <property type="protein sequence ID" value="OUS12333.1"/>
    <property type="molecule type" value="Genomic_DNA"/>
</dbReference>
<reference evidence="2" key="1">
    <citation type="journal article" date="2017" name="Proc. Natl. Acad. Sci. U.S.A.">
        <title>Simulation of Deepwater Horizon oil plume reveals substrate specialization within a complex community of hydrocarbon-degraders.</title>
        <authorList>
            <person name="Hu P."/>
            <person name="Dubinsky E.A."/>
            <person name="Probst A.J."/>
            <person name="Wang J."/>
            <person name="Sieber C.M.K."/>
            <person name="Tom L.M."/>
            <person name="Gardinali P."/>
            <person name="Banfield J.F."/>
            <person name="Atlas R.M."/>
            <person name="Andersen G.L."/>
        </authorList>
    </citation>
    <scope>NUCLEOTIDE SEQUENCE [LARGE SCALE GENOMIC DNA]</scope>
</reference>
<organism evidence="1 2">
    <name type="scientific">Nonlabens dokdonensis</name>
    <dbReference type="NCBI Taxonomy" id="328515"/>
    <lineage>
        <taxon>Bacteria</taxon>
        <taxon>Pseudomonadati</taxon>
        <taxon>Bacteroidota</taxon>
        <taxon>Flavobacteriia</taxon>
        <taxon>Flavobacteriales</taxon>
        <taxon>Flavobacteriaceae</taxon>
        <taxon>Nonlabens</taxon>
    </lineage>
</organism>
<evidence type="ECO:0000313" key="2">
    <source>
        <dbReference type="Proteomes" id="UP000196102"/>
    </source>
</evidence>
<proteinExistence type="predicted"/>
<dbReference type="Proteomes" id="UP000196102">
    <property type="component" value="Unassembled WGS sequence"/>
</dbReference>
<dbReference type="RefSeq" id="WP_303687364.1">
    <property type="nucleotide sequence ID" value="NZ_CAJXYO010000004.1"/>
</dbReference>
<dbReference type="AlphaFoldDB" id="A0A1Z8APX1"/>
<evidence type="ECO:0000313" key="1">
    <source>
        <dbReference type="EMBL" id="OUS12333.1"/>
    </source>
</evidence>
<sequence>MSVLELHFGIFELLPNLVLGKIKEGIHFNKELNTILVERLIAHYGEDEPLGYVSIRENSYSIDPLIHLHNSRYDKLCCIGIVESNQNILSSVSLESKFFKQGKLKAFQYHIDAIEWTKKELLKNLDINFENHLN</sequence>
<comment type="caution">
    <text evidence="1">The sequence shown here is derived from an EMBL/GenBank/DDBJ whole genome shotgun (WGS) entry which is preliminary data.</text>
</comment>
<accession>A0A1Z8APX1</accession>
<gene>
    <name evidence="1" type="ORF">A9Q93_10385</name>
</gene>